<feature type="region of interest" description="Disordered" evidence="8">
    <location>
        <begin position="64"/>
        <end position="173"/>
    </location>
</feature>
<dbReference type="InterPro" id="IPR016902">
    <property type="entry name" value="Vps41"/>
</dbReference>
<dbReference type="SMART" id="SM00299">
    <property type="entry name" value="CLH"/>
    <property type="match status" value="1"/>
</dbReference>
<keyword evidence="5 6" id="KW-0653">Protein transport</keyword>
<dbReference type="GO" id="GO:0005794">
    <property type="term" value="C:Golgi apparatus"/>
    <property type="evidence" value="ECO:0007669"/>
    <property type="project" value="UniProtKB-SubCell"/>
</dbReference>
<keyword evidence="4 6" id="KW-0813">Transport</keyword>
<dbReference type="PhylomeDB" id="Q54LI4"/>
<dbReference type="InterPro" id="IPR045111">
    <property type="entry name" value="Vps41/Vps8"/>
</dbReference>
<dbReference type="InParanoid" id="Q54LI4"/>
<dbReference type="FunFam" id="2.130.10.10:FF:002088">
    <property type="entry name" value="Vacuolar protein sorting-associated protein 41"/>
    <property type="match status" value="1"/>
</dbReference>
<reference evidence="10 11" key="1">
    <citation type="journal article" date="2005" name="Nature">
        <title>The genome of the social amoeba Dictyostelium discoideum.</title>
        <authorList>
            <consortium name="The Dictyostelium discoideum Sequencing Consortium"/>
            <person name="Eichinger L."/>
            <person name="Pachebat J.A."/>
            <person name="Glockner G."/>
            <person name="Rajandream M.A."/>
            <person name="Sucgang R."/>
            <person name="Berriman M."/>
            <person name="Song J."/>
            <person name="Olsen R."/>
            <person name="Szafranski K."/>
            <person name="Xu Q."/>
            <person name="Tunggal B."/>
            <person name="Kummerfeld S."/>
            <person name="Madera M."/>
            <person name="Konfortov B.A."/>
            <person name="Rivero F."/>
            <person name="Bankier A.T."/>
            <person name="Lehmann R."/>
            <person name="Hamlin N."/>
            <person name="Davies R."/>
            <person name="Gaudet P."/>
            <person name="Fey P."/>
            <person name="Pilcher K."/>
            <person name="Chen G."/>
            <person name="Saunders D."/>
            <person name="Sodergren E."/>
            <person name="Davis P."/>
            <person name="Kerhornou A."/>
            <person name="Nie X."/>
            <person name="Hall N."/>
            <person name="Anjard C."/>
            <person name="Hemphill L."/>
            <person name="Bason N."/>
            <person name="Farbrother P."/>
            <person name="Desany B."/>
            <person name="Just E."/>
            <person name="Morio T."/>
            <person name="Rost R."/>
            <person name="Churcher C."/>
            <person name="Cooper J."/>
            <person name="Haydock S."/>
            <person name="van Driessche N."/>
            <person name="Cronin A."/>
            <person name="Goodhead I."/>
            <person name="Muzny D."/>
            <person name="Mourier T."/>
            <person name="Pain A."/>
            <person name="Lu M."/>
            <person name="Harper D."/>
            <person name="Lindsay R."/>
            <person name="Hauser H."/>
            <person name="James K."/>
            <person name="Quiles M."/>
            <person name="Madan Babu M."/>
            <person name="Saito T."/>
            <person name="Buchrieser C."/>
            <person name="Wardroper A."/>
            <person name="Felder M."/>
            <person name="Thangavelu M."/>
            <person name="Johnson D."/>
            <person name="Knights A."/>
            <person name="Loulseged H."/>
            <person name="Mungall K."/>
            <person name="Oliver K."/>
            <person name="Price C."/>
            <person name="Quail M.A."/>
            <person name="Urushihara H."/>
            <person name="Hernandez J."/>
            <person name="Rabbinowitsch E."/>
            <person name="Steffen D."/>
            <person name="Sanders M."/>
            <person name="Ma J."/>
            <person name="Kohara Y."/>
            <person name="Sharp S."/>
            <person name="Simmonds M."/>
            <person name="Spiegler S."/>
            <person name="Tivey A."/>
            <person name="Sugano S."/>
            <person name="White B."/>
            <person name="Walker D."/>
            <person name="Woodward J."/>
            <person name="Winckler T."/>
            <person name="Tanaka Y."/>
            <person name="Shaulsky G."/>
            <person name="Schleicher M."/>
            <person name="Weinstock G."/>
            <person name="Rosenthal A."/>
            <person name="Cox E.C."/>
            <person name="Chisholm R.L."/>
            <person name="Gibbs R."/>
            <person name="Loomis W.F."/>
            <person name="Platzer M."/>
            <person name="Kay R.R."/>
            <person name="Williams J."/>
            <person name="Dear P.H."/>
            <person name="Noegel A.A."/>
            <person name="Barrell B."/>
            <person name="Kuspa A."/>
        </authorList>
    </citation>
    <scope>NUCLEOTIDE SEQUENCE [LARGE SCALE GENOMIC DNA]</scope>
    <source>
        <strain evidence="10 11">AX4</strain>
    </source>
</reference>
<dbReference type="GO" id="GO:0006623">
    <property type="term" value="P:protein targeting to vacuole"/>
    <property type="evidence" value="ECO:0000318"/>
    <property type="project" value="GO_Central"/>
</dbReference>
<evidence type="ECO:0000256" key="7">
    <source>
        <dbReference type="PROSITE-ProRule" id="PRU01006"/>
    </source>
</evidence>
<feature type="domain" description="RING-type" evidence="9">
    <location>
        <begin position="981"/>
        <end position="1069"/>
    </location>
</feature>
<dbReference type="FunFam" id="1.25.40.10:FF:001482">
    <property type="entry name" value="Vacuolar protein sorting-associated protein 41"/>
    <property type="match status" value="1"/>
</dbReference>
<evidence type="ECO:0000313" key="11">
    <source>
        <dbReference type="Proteomes" id="UP000002195"/>
    </source>
</evidence>
<dbReference type="OMA" id="PQLVWQD"/>
<comment type="caution">
    <text evidence="10">The sequence shown here is derived from an EMBL/GenBank/DDBJ whole genome shotgun (WGS) entry which is preliminary data.</text>
</comment>
<dbReference type="RefSeq" id="XP_637577.1">
    <property type="nucleotide sequence ID" value="XM_632485.1"/>
</dbReference>
<dbReference type="Gene3D" id="1.25.40.10">
    <property type="entry name" value="Tetratricopeptide repeat domain"/>
    <property type="match status" value="1"/>
</dbReference>
<dbReference type="GO" id="GO:0030897">
    <property type="term" value="C:HOPS complex"/>
    <property type="evidence" value="ECO:0000250"/>
    <property type="project" value="dictyBase"/>
</dbReference>
<dbReference type="dictyBase" id="DDB_G0286803">
    <property type="gene designation" value="vps41"/>
</dbReference>
<dbReference type="Proteomes" id="UP000002195">
    <property type="component" value="Unassembled WGS sequence"/>
</dbReference>
<dbReference type="PROSITE" id="PS50236">
    <property type="entry name" value="CHCR"/>
    <property type="match status" value="1"/>
</dbReference>
<dbReference type="GO" id="GO:0016236">
    <property type="term" value="P:macroautophagy"/>
    <property type="evidence" value="ECO:0000318"/>
    <property type="project" value="GO_Central"/>
</dbReference>
<evidence type="ECO:0000313" key="10">
    <source>
        <dbReference type="EMBL" id="EAL64157.1"/>
    </source>
</evidence>
<dbReference type="SMART" id="SM00184">
    <property type="entry name" value="RING"/>
    <property type="match status" value="1"/>
</dbReference>
<dbReference type="Pfam" id="PF23556">
    <property type="entry name" value="TPR_Vps41"/>
    <property type="match status" value="1"/>
</dbReference>
<feature type="compositionally biased region" description="Low complexity" evidence="8">
    <location>
        <begin position="462"/>
        <end position="477"/>
    </location>
</feature>
<dbReference type="InterPro" id="IPR015943">
    <property type="entry name" value="WD40/YVTN_repeat-like_dom_sf"/>
</dbReference>
<dbReference type="HOGENOM" id="CLU_001285_2_0_1"/>
<dbReference type="FunCoup" id="Q54LI4">
    <property type="interactions" value="517"/>
</dbReference>
<dbReference type="GO" id="GO:0005770">
    <property type="term" value="C:late endosome"/>
    <property type="evidence" value="ECO:0000318"/>
    <property type="project" value="GO_Central"/>
</dbReference>
<dbReference type="KEGG" id="ddi:DDB_G0286803"/>
<dbReference type="PANTHER" id="PTHR12616">
    <property type="entry name" value="VACUOLAR PROTEIN SORTING VPS41"/>
    <property type="match status" value="1"/>
</dbReference>
<dbReference type="GO" id="GO:0034058">
    <property type="term" value="P:endosomal vesicle fusion"/>
    <property type="evidence" value="ECO:0000318"/>
    <property type="project" value="GO_Central"/>
</dbReference>
<comment type="subcellular location">
    <subcellularLocation>
        <location evidence="1">Cytoplasmic vesicle</location>
        <location evidence="1">Clathrin-coated vesicle</location>
    </subcellularLocation>
    <subcellularLocation>
        <location evidence="2">Late endosome</location>
    </subcellularLocation>
</comment>
<dbReference type="Gene3D" id="2.130.10.10">
    <property type="entry name" value="YVTN repeat-like/Quinoprotein amine dehydrogenase"/>
    <property type="match status" value="1"/>
</dbReference>
<dbReference type="AlphaFoldDB" id="Q54LI4"/>
<keyword evidence="11" id="KW-1185">Reference proteome</keyword>
<evidence type="ECO:0000256" key="1">
    <source>
        <dbReference type="ARBA" id="ARBA00004132"/>
    </source>
</evidence>
<dbReference type="GO" id="GO:0009267">
    <property type="term" value="P:cellular response to starvation"/>
    <property type="evidence" value="ECO:0000318"/>
    <property type="project" value="GO_Central"/>
</dbReference>
<name>Q54LI4_DICDI</name>
<evidence type="ECO:0000256" key="6">
    <source>
        <dbReference type="PIRNR" id="PIRNR028921"/>
    </source>
</evidence>
<feature type="compositionally biased region" description="Low complexity" evidence="8">
    <location>
        <begin position="1017"/>
        <end position="1032"/>
    </location>
</feature>
<feature type="compositionally biased region" description="Acidic residues" evidence="8">
    <location>
        <begin position="156"/>
        <end position="173"/>
    </location>
</feature>
<evidence type="ECO:0000259" key="9">
    <source>
        <dbReference type="SMART" id="SM00184"/>
    </source>
</evidence>
<dbReference type="PaxDb" id="44689-DDB0234133"/>
<evidence type="ECO:0000256" key="5">
    <source>
        <dbReference type="ARBA" id="ARBA00022927"/>
    </source>
</evidence>
<dbReference type="PANTHER" id="PTHR12616:SF1">
    <property type="entry name" value="VACUOLAR PROTEIN SORTING-ASSOCIATED PROTEIN 41 HOMOLOG"/>
    <property type="match status" value="1"/>
</dbReference>
<feature type="region of interest" description="Disordered" evidence="8">
    <location>
        <begin position="456"/>
        <end position="483"/>
    </location>
</feature>
<evidence type="ECO:0000256" key="4">
    <source>
        <dbReference type="ARBA" id="ARBA00022448"/>
    </source>
</evidence>
<dbReference type="EMBL" id="AAFI02000089">
    <property type="protein sequence ID" value="EAL64157.1"/>
    <property type="molecule type" value="Genomic_DNA"/>
</dbReference>
<dbReference type="GO" id="GO:0015031">
    <property type="term" value="P:protein transport"/>
    <property type="evidence" value="ECO:0000250"/>
    <property type="project" value="dictyBase"/>
</dbReference>
<dbReference type="Pfam" id="PF23411">
    <property type="entry name" value="Beta-prop_Vps41"/>
    <property type="match status" value="1"/>
</dbReference>
<protein>
    <submittedName>
        <fullName evidence="10">RING zinc finger-containing protein</fullName>
    </submittedName>
</protein>
<dbReference type="InterPro" id="IPR036322">
    <property type="entry name" value="WD40_repeat_dom_sf"/>
</dbReference>
<dbReference type="eggNOG" id="KOG2066">
    <property type="taxonomic scope" value="Eukaryota"/>
</dbReference>
<accession>Q54LI4</accession>
<dbReference type="STRING" id="44689.Q54LI4"/>
<organism evidence="10 11">
    <name type="scientific">Dictyostelium discoideum</name>
    <name type="common">Social amoeba</name>
    <dbReference type="NCBI Taxonomy" id="44689"/>
    <lineage>
        <taxon>Eukaryota</taxon>
        <taxon>Amoebozoa</taxon>
        <taxon>Evosea</taxon>
        <taxon>Eumycetozoa</taxon>
        <taxon>Dictyostelia</taxon>
        <taxon>Dictyosteliales</taxon>
        <taxon>Dictyosteliaceae</taxon>
        <taxon>Dictyostelium</taxon>
    </lineage>
</organism>
<dbReference type="GeneID" id="8625717"/>
<dbReference type="GO" id="GO:0042144">
    <property type="term" value="P:vacuole fusion, non-autophagic"/>
    <property type="evidence" value="ECO:0000250"/>
    <property type="project" value="dictyBase"/>
</dbReference>
<evidence type="ECO:0000256" key="8">
    <source>
        <dbReference type="SAM" id="MobiDB-lite"/>
    </source>
</evidence>
<dbReference type="GO" id="GO:0030136">
    <property type="term" value="C:clathrin-coated vesicle"/>
    <property type="evidence" value="ECO:0007669"/>
    <property type="project" value="UniProtKB-SubCell"/>
</dbReference>
<dbReference type="VEuPathDB" id="AmoebaDB:DDB_G0286803"/>
<sequence length="1087" mass="124675">MSTRYIDENGDEYEEEFEYEEVEVEVDEDGNEYIIESTPIKSGAFIPNGTNFLDNGSTAKPIIFDIGYNPPTSHQNDNGQEYDEDENENNNNTNTNTNNNTNANNNTNTNTNLKKQYQQQQEQQQQQQQNGFTSPNRTIRNIEYEDSENNAPATTGDEDEDEEIEYEEDEEGKVDDEIEPILKYNRLGHGITEILKKDSASCMAIHPKFLVLGTHWGSVTIHDFDGNEIKRYDTQNSTITEIVIDPKGDYIASCSQDGKVVINPFDKSGEQFIYNYTRPITAIALDPEFTNKNTRQFVSGGKQGQLVMNSKGWFRSKETIIHSGEGPIYAIKWSGIFIAWANDQGVKIYDCSTNTRIAHIPRKEGSPRGELYRCCLCWEKPNQLIIGWAKSVEVIQITEKVDMTTGHTVKIAQIMNQFNTKYWIGGIAPFAEELVILGYNDATTIEAQDDLSSVSATPKMLTNSGSTNPNTSPNITGAWNQGRVDGASKPSIHIVSRKTNSSITTDNLSVNGYQHYKATDYRLDYNTDESIFYIVCPKDVVAAKPRNLDDHLTWLMEKLKYDEALDAVERDIKTIKSLPPTKIREVGERYIDYLLEKKDIRKAASLCPKICQRDPLLWEKWVYRFLNLGGLQPLCQYIPIGNPSLSCAIYEMFLNHFLQNDPDSFLKTVTEWSSSLYNIQAIITAVEDKLSRQPNETIMIALAQLYTYDNNMEKTLDIYLKLKRGNVFELISRYPDLLFNSIQNKIILFIDYNQNEAIKLLVANTDRIPIPVVVSQLKDRREYLHRYLHTLFLKDAHIASDFHEIQIQLYAQYEPELLLTFLKNSGHYSLEKALEECSKKQLYEEMVYLLGRIGNAKEALNLILDKLHKIKDAVEFVEQQKDEELWEYLINKSMNNSLYISELLENIGSNVDPIKLIRLIPEKMEIEDLRDRLVKILSDYNLQMSLREGCREILKSDCVNLEEALVDSLRMGRVVEDLTKCATCCQPIILPRPDSSIVLYFCNHTYHSRCLKSNDSTTTTNPNQPQQQLTQQQKQQLQQQQQQQQLQQQQQQKQQQQGLEVSFSNCPICVQSSQTKISKFNSRKIGQ</sequence>
<dbReference type="InterPro" id="IPR001841">
    <property type="entry name" value="Znf_RING"/>
</dbReference>
<comment type="similarity">
    <text evidence="3 6">Belongs to the VPS41 family.</text>
</comment>
<dbReference type="InterPro" id="IPR000547">
    <property type="entry name" value="Clathrin_H-chain/VPS_repeat"/>
</dbReference>
<evidence type="ECO:0000256" key="2">
    <source>
        <dbReference type="ARBA" id="ARBA00004603"/>
    </source>
</evidence>
<feature type="region of interest" description="Disordered" evidence="8">
    <location>
        <begin position="1013"/>
        <end position="1032"/>
    </location>
</feature>
<evidence type="ECO:0000256" key="3">
    <source>
        <dbReference type="ARBA" id="ARBA00009582"/>
    </source>
</evidence>
<dbReference type="PIRSF" id="PIRSF028921">
    <property type="entry name" value="VPS41"/>
    <property type="match status" value="1"/>
</dbReference>
<gene>
    <name evidence="10" type="primary">vps41</name>
    <name evidence="10" type="ORF">DDB_G0286803</name>
</gene>
<dbReference type="InterPro" id="IPR057780">
    <property type="entry name" value="Beta-prop_Vps41"/>
</dbReference>
<dbReference type="InterPro" id="IPR011990">
    <property type="entry name" value="TPR-like_helical_dom_sf"/>
</dbReference>
<dbReference type="SUPFAM" id="SSF50978">
    <property type="entry name" value="WD40 repeat-like"/>
    <property type="match status" value="1"/>
</dbReference>
<feature type="compositionally biased region" description="Low complexity" evidence="8">
    <location>
        <begin position="89"/>
        <end position="130"/>
    </location>
</feature>
<feature type="repeat" description="CHCR" evidence="7">
    <location>
        <begin position="758"/>
        <end position="902"/>
    </location>
</feature>
<proteinExistence type="inferred from homology"/>